<dbReference type="EMBL" id="CP036433">
    <property type="protein sequence ID" value="QDU95864.1"/>
    <property type="molecule type" value="Genomic_DNA"/>
</dbReference>
<dbReference type="KEGG" id="lcre:Pla8534_36830"/>
<name>A0A518DVK9_9BACT</name>
<sequence length="139" mass="15998">MSEEKWYAGGLQFECTGCGDCCTGTPGYVWVSEEEIAVLAAHLETDIDNFEKFYVRRIGARKSLKELPQVNFDCIFLDEARRCTVYEARPLQCRTWPFWDSNLKTKETWKQTCSVCPGSGEGKLHSIEQIEHQRNTVHL</sequence>
<dbReference type="Proteomes" id="UP000317648">
    <property type="component" value="Chromosome"/>
</dbReference>
<dbReference type="OrthoDB" id="9810361at2"/>
<evidence type="ECO:0000313" key="1">
    <source>
        <dbReference type="EMBL" id="QDU95864.1"/>
    </source>
</evidence>
<protein>
    <submittedName>
        <fullName evidence="1">Flagellin N-methylase</fullName>
    </submittedName>
</protein>
<reference evidence="1 2" key="1">
    <citation type="submission" date="2019-02" db="EMBL/GenBank/DDBJ databases">
        <title>Deep-cultivation of Planctomycetes and their phenomic and genomic characterization uncovers novel biology.</title>
        <authorList>
            <person name="Wiegand S."/>
            <person name="Jogler M."/>
            <person name="Boedeker C."/>
            <person name="Pinto D."/>
            <person name="Vollmers J."/>
            <person name="Rivas-Marin E."/>
            <person name="Kohn T."/>
            <person name="Peeters S.H."/>
            <person name="Heuer A."/>
            <person name="Rast P."/>
            <person name="Oberbeckmann S."/>
            <person name="Bunk B."/>
            <person name="Jeske O."/>
            <person name="Meyerdierks A."/>
            <person name="Storesund J.E."/>
            <person name="Kallscheuer N."/>
            <person name="Luecker S."/>
            <person name="Lage O.M."/>
            <person name="Pohl T."/>
            <person name="Merkel B.J."/>
            <person name="Hornburger P."/>
            <person name="Mueller R.-W."/>
            <person name="Bruemmer F."/>
            <person name="Labrenz M."/>
            <person name="Spormann A.M."/>
            <person name="Op den Camp H."/>
            <person name="Overmann J."/>
            <person name="Amann R."/>
            <person name="Jetten M.S.M."/>
            <person name="Mascher T."/>
            <person name="Medema M.H."/>
            <person name="Devos D.P."/>
            <person name="Kaster A.-K."/>
            <person name="Ovreas L."/>
            <person name="Rohde M."/>
            <person name="Galperin M.Y."/>
            <person name="Jogler C."/>
        </authorList>
    </citation>
    <scope>NUCLEOTIDE SEQUENCE [LARGE SCALE GENOMIC DNA]</scope>
    <source>
        <strain evidence="1 2">Pla85_3_4</strain>
    </source>
</reference>
<keyword evidence="1" id="KW-0966">Cell projection</keyword>
<dbReference type="GO" id="GO:0008168">
    <property type="term" value="F:methyltransferase activity"/>
    <property type="evidence" value="ECO:0007669"/>
    <property type="project" value="UniProtKB-KW"/>
</dbReference>
<gene>
    <name evidence="1" type="ORF">Pla8534_36830</name>
</gene>
<dbReference type="GO" id="GO:0032259">
    <property type="term" value="P:methylation"/>
    <property type="evidence" value="ECO:0007669"/>
    <property type="project" value="UniProtKB-KW"/>
</dbReference>
<evidence type="ECO:0000313" key="2">
    <source>
        <dbReference type="Proteomes" id="UP000317648"/>
    </source>
</evidence>
<dbReference type="InterPro" id="IPR005358">
    <property type="entry name" value="Puta_zinc/iron-chelating_dom"/>
</dbReference>
<dbReference type="Pfam" id="PF03692">
    <property type="entry name" value="CxxCxxCC"/>
    <property type="match status" value="1"/>
</dbReference>
<keyword evidence="2" id="KW-1185">Reference proteome</keyword>
<organism evidence="1 2">
    <name type="scientific">Lignipirellula cremea</name>
    <dbReference type="NCBI Taxonomy" id="2528010"/>
    <lineage>
        <taxon>Bacteria</taxon>
        <taxon>Pseudomonadati</taxon>
        <taxon>Planctomycetota</taxon>
        <taxon>Planctomycetia</taxon>
        <taxon>Pirellulales</taxon>
        <taxon>Pirellulaceae</taxon>
        <taxon>Lignipirellula</taxon>
    </lineage>
</organism>
<keyword evidence="1" id="KW-0969">Cilium</keyword>
<accession>A0A518DVK9</accession>
<dbReference type="PANTHER" id="PTHR35866">
    <property type="entry name" value="PUTATIVE-RELATED"/>
    <property type="match status" value="1"/>
</dbReference>
<keyword evidence="1" id="KW-0808">Transferase</keyword>
<dbReference type="RefSeq" id="WP_145054553.1">
    <property type="nucleotide sequence ID" value="NZ_CP036433.1"/>
</dbReference>
<dbReference type="PANTHER" id="PTHR35866:SF1">
    <property type="entry name" value="YKGJ FAMILY CYSTEINE CLUSTER PROTEIN"/>
    <property type="match status" value="1"/>
</dbReference>
<proteinExistence type="predicted"/>
<dbReference type="AlphaFoldDB" id="A0A518DVK9"/>
<keyword evidence="1" id="KW-0489">Methyltransferase</keyword>
<keyword evidence="1" id="KW-0282">Flagellum</keyword>